<feature type="domain" description="CobQ/CobB/MinD/ParA nucleotide binding" evidence="3">
    <location>
        <begin position="2"/>
        <end position="194"/>
    </location>
</feature>
<dbReference type="Proteomes" id="UP001597119">
    <property type="component" value="Unassembled WGS sequence"/>
</dbReference>
<evidence type="ECO:0000256" key="2">
    <source>
        <dbReference type="ARBA" id="ARBA00022840"/>
    </source>
</evidence>
<keyword evidence="2" id="KW-0067">ATP-binding</keyword>
<evidence type="ECO:0000313" key="4">
    <source>
        <dbReference type="EMBL" id="MFD1589033.1"/>
    </source>
</evidence>
<accession>A0ABD6CFL0</accession>
<reference evidence="4 5" key="1">
    <citation type="journal article" date="2019" name="Int. J. Syst. Evol. Microbiol.">
        <title>The Global Catalogue of Microorganisms (GCM) 10K type strain sequencing project: providing services to taxonomists for standard genome sequencing and annotation.</title>
        <authorList>
            <consortium name="The Broad Institute Genomics Platform"/>
            <consortium name="The Broad Institute Genome Sequencing Center for Infectious Disease"/>
            <person name="Wu L."/>
            <person name="Ma J."/>
        </authorList>
    </citation>
    <scope>NUCLEOTIDE SEQUENCE [LARGE SCALE GENOMIC DNA]</scope>
    <source>
        <strain evidence="4 5">CGMCC 1.12125</strain>
    </source>
</reference>
<keyword evidence="5" id="KW-1185">Reference proteome</keyword>
<protein>
    <submittedName>
        <fullName evidence="4">P-loop NTPase</fullName>
    </submittedName>
</protein>
<dbReference type="RefSeq" id="WP_247378682.1">
    <property type="nucleotide sequence ID" value="NZ_JALLGV010000005.1"/>
</dbReference>
<dbReference type="GO" id="GO:0005524">
    <property type="term" value="F:ATP binding"/>
    <property type="evidence" value="ECO:0007669"/>
    <property type="project" value="UniProtKB-KW"/>
</dbReference>
<keyword evidence="1" id="KW-0547">Nucleotide-binding</keyword>
<dbReference type="EMBL" id="JBHUDJ010000014">
    <property type="protein sequence ID" value="MFD1589033.1"/>
    <property type="molecule type" value="Genomic_DNA"/>
</dbReference>
<evidence type="ECO:0000313" key="5">
    <source>
        <dbReference type="Proteomes" id="UP001597119"/>
    </source>
</evidence>
<proteinExistence type="predicted"/>
<sequence length="219" mass="22755">MLAIASGKGGCGKTTTAVGLARALAHDGHAPLVADADHEMPDLHFVADVPRTPGLPALADGDRPATVARTPVGDRDLAVVPTAGISAERVPAALDRLGQWDGPVLIDCPAGVARDAARPLRAADETLLVTSPDPQTLRDTAKTAAMARTLGAAPVGVVVIDRSVERPTDGVRLSQPTARSLLGCPVIARVPAVSDRPLGTDRVRTAYRKAARKLFKRNI</sequence>
<evidence type="ECO:0000259" key="3">
    <source>
        <dbReference type="Pfam" id="PF01656"/>
    </source>
</evidence>
<dbReference type="InterPro" id="IPR002586">
    <property type="entry name" value="CobQ/CobB/MinD/ParA_Nub-bd_dom"/>
</dbReference>
<dbReference type="AlphaFoldDB" id="A0ABD6CFL0"/>
<name>A0ABD6CFL0_9EURY</name>
<dbReference type="InterPro" id="IPR050625">
    <property type="entry name" value="ParA/MinD_ATPase"/>
</dbReference>
<dbReference type="PANTHER" id="PTHR43384:SF6">
    <property type="entry name" value="SEPTUM SITE-DETERMINING PROTEIN MIND HOMOLOG, CHLOROPLASTIC"/>
    <property type="match status" value="1"/>
</dbReference>
<comment type="caution">
    <text evidence="4">The sequence shown here is derived from an EMBL/GenBank/DDBJ whole genome shotgun (WGS) entry which is preliminary data.</text>
</comment>
<dbReference type="InterPro" id="IPR027417">
    <property type="entry name" value="P-loop_NTPase"/>
</dbReference>
<dbReference type="PANTHER" id="PTHR43384">
    <property type="entry name" value="SEPTUM SITE-DETERMINING PROTEIN MIND HOMOLOG, CHLOROPLASTIC-RELATED"/>
    <property type="match status" value="1"/>
</dbReference>
<dbReference type="Pfam" id="PF01656">
    <property type="entry name" value="CbiA"/>
    <property type="match status" value="1"/>
</dbReference>
<evidence type="ECO:0000256" key="1">
    <source>
        <dbReference type="ARBA" id="ARBA00022741"/>
    </source>
</evidence>
<gene>
    <name evidence="4" type="ORF">ACFR9U_18795</name>
</gene>
<dbReference type="Gene3D" id="3.40.50.300">
    <property type="entry name" value="P-loop containing nucleotide triphosphate hydrolases"/>
    <property type="match status" value="1"/>
</dbReference>
<organism evidence="4 5">
    <name type="scientific">Halorientalis brevis</name>
    <dbReference type="NCBI Taxonomy" id="1126241"/>
    <lineage>
        <taxon>Archaea</taxon>
        <taxon>Methanobacteriati</taxon>
        <taxon>Methanobacteriota</taxon>
        <taxon>Stenosarchaea group</taxon>
        <taxon>Halobacteria</taxon>
        <taxon>Halobacteriales</taxon>
        <taxon>Haloarculaceae</taxon>
        <taxon>Halorientalis</taxon>
    </lineage>
</organism>
<dbReference type="SUPFAM" id="SSF52540">
    <property type="entry name" value="P-loop containing nucleoside triphosphate hydrolases"/>
    <property type="match status" value="1"/>
</dbReference>